<proteinExistence type="predicted"/>
<evidence type="ECO:0000313" key="6">
    <source>
        <dbReference type="Proteomes" id="UP000031982"/>
    </source>
</evidence>
<dbReference type="InterPro" id="IPR018062">
    <property type="entry name" value="HTH_AraC-typ_CS"/>
</dbReference>
<dbReference type="InterPro" id="IPR020449">
    <property type="entry name" value="Tscrpt_reg_AraC-type_HTH"/>
</dbReference>
<evidence type="ECO:0000256" key="3">
    <source>
        <dbReference type="ARBA" id="ARBA00023163"/>
    </source>
</evidence>
<evidence type="ECO:0000256" key="2">
    <source>
        <dbReference type="ARBA" id="ARBA00023125"/>
    </source>
</evidence>
<feature type="domain" description="HTH araC/xylS-type" evidence="4">
    <location>
        <begin position="308"/>
        <end position="406"/>
    </location>
</feature>
<keyword evidence="1" id="KW-0805">Transcription regulation</keyword>
<dbReference type="Gene3D" id="1.10.10.60">
    <property type="entry name" value="Homeodomain-like"/>
    <property type="match status" value="2"/>
</dbReference>
<evidence type="ECO:0000256" key="1">
    <source>
        <dbReference type="ARBA" id="ARBA00023015"/>
    </source>
</evidence>
<protein>
    <submittedName>
        <fullName evidence="5">Two-component response regulator yesN</fullName>
    </submittedName>
</protein>
<evidence type="ECO:0000313" key="5">
    <source>
        <dbReference type="EMBL" id="KIL80359.1"/>
    </source>
</evidence>
<dbReference type="InterPro" id="IPR018060">
    <property type="entry name" value="HTH_AraC"/>
</dbReference>
<dbReference type="EMBL" id="JXLP01000001">
    <property type="protein sequence ID" value="KIL80359.1"/>
    <property type="molecule type" value="Genomic_DNA"/>
</dbReference>
<comment type="caution">
    <text evidence="5">The sequence shown here is derived from an EMBL/GenBank/DDBJ whole genome shotgun (WGS) entry which is preliminary data.</text>
</comment>
<dbReference type="SMART" id="SM00342">
    <property type="entry name" value="HTH_ARAC"/>
    <property type="match status" value="1"/>
</dbReference>
<accession>A0ABR5B072</accession>
<dbReference type="Pfam" id="PF12833">
    <property type="entry name" value="HTH_18"/>
    <property type="match status" value="1"/>
</dbReference>
<dbReference type="PANTHER" id="PTHR43280">
    <property type="entry name" value="ARAC-FAMILY TRANSCRIPTIONAL REGULATOR"/>
    <property type="match status" value="1"/>
</dbReference>
<dbReference type="SUPFAM" id="SSF46689">
    <property type="entry name" value="Homeodomain-like"/>
    <property type="match status" value="2"/>
</dbReference>
<keyword evidence="2" id="KW-0238">DNA-binding</keyword>
<dbReference type="PROSITE" id="PS00041">
    <property type="entry name" value="HTH_ARAC_FAMILY_1"/>
    <property type="match status" value="1"/>
</dbReference>
<gene>
    <name evidence="5" type="ORF">SD77_0207</name>
</gene>
<dbReference type="PRINTS" id="PR00032">
    <property type="entry name" value="HTHARAC"/>
</dbReference>
<dbReference type="InterPro" id="IPR009057">
    <property type="entry name" value="Homeodomain-like_sf"/>
</dbReference>
<sequence length="412" mass="48408">MKYIVCLENVNAAAYPLLEKWLQEKYEQQCAIRSRFGNYEEAHIKVFQISELSDWLRVYRSMKRQRCFYILILDRKWHHTSPLALKLQAHSLVLNPLKKSAFIRSVDDVLGMMQKNPAVLLQLEGKKVIASYQTAKNEPLENYVLRQLLHQTIQSENIMMDALSVFKENTFPNAVCYVEGFAHLDCDPADENRSAPLISSYFKTAFEGKVPRLYFVPFRKSMLVLFRQPESVCSLKDWEEGRRIFESIIHNLLKKHRIQIYIGVGSLYNDPHLLHYSFKEAELARSLPPFHEVSLRYYEEISKEPNIRKSTEFIHTHFGEEMTAKDVAKHVNLSYSHFIRLFKKETGNNFSEYVTFVRLRNGVRLLRQTNYTIEEVAEVTGFNTPNYFSSTFKKFVGTTPREFRLTREIVFV</sequence>
<keyword evidence="3" id="KW-0804">Transcription</keyword>
<dbReference type="PANTHER" id="PTHR43280:SF28">
    <property type="entry name" value="HTH-TYPE TRANSCRIPTIONAL ACTIVATOR RHAS"/>
    <property type="match status" value="1"/>
</dbReference>
<dbReference type="PROSITE" id="PS01124">
    <property type="entry name" value="HTH_ARAC_FAMILY_2"/>
    <property type="match status" value="1"/>
</dbReference>
<keyword evidence="6" id="KW-1185">Reference proteome</keyword>
<evidence type="ECO:0000259" key="4">
    <source>
        <dbReference type="PROSITE" id="PS01124"/>
    </source>
</evidence>
<dbReference type="Proteomes" id="UP000031982">
    <property type="component" value="Unassembled WGS sequence"/>
</dbReference>
<reference evidence="5 6" key="1">
    <citation type="submission" date="2015-01" db="EMBL/GenBank/DDBJ databases">
        <title>Genome Assembly of Bacillus badius MTCC 1458.</title>
        <authorList>
            <person name="Verma A."/>
            <person name="Khatri I."/>
            <person name="Mual P."/>
            <person name="Subramanian S."/>
            <person name="Krishnamurthi S."/>
        </authorList>
    </citation>
    <scope>NUCLEOTIDE SEQUENCE [LARGE SCALE GENOMIC DNA]</scope>
    <source>
        <strain evidence="5 6">MTCC 1458</strain>
    </source>
</reference>
<name>A0ABR5B072_BACBA</name>
<dbReference type="RefSeq" id="WP_052477221.1">
    <property type="nucleotide sequence ID" value="NZ_JARTHD010000022.1"/>
</dbReference>
<organism evidence="5 6">
    <name type="scientific">Bacillus badius</name>
    <dbReference type="NCBI Taxonomy" id="1455"/>
    <lineage>
        <taxon>Bacteria</taxon>
        <taxon>Bacillati</taxon>
        <taxon>Bacillota</taxon>
        <taxon>Bacilli</taxon>
        <taxon>Bacillales</taxon>
        <taxon>Bacillaceae</taxon>
        <taxon>Pseudobacillus</taxon>
    </lineage>
</organism>